<dbReference type="EMBL" id="ML213515">
    <property type="protein sequence ID" value="TFK49649.1"/>
    <property type="molecule type" value="Genomic_DNA"/>
</dbReference>
<gene>
    <name evidence="2" type="ORF">OE88DRAFT_362811</name>
</gene>
<evidence type="ECO:0000256" key="1">
    <source>
        <dbReference type="SAM" id="MobiDB-lite"/>
    </source>
</evidence>
<protein>
    <submittedName>
        <fullName evidence="2">Uncharacterized protein</fullName>
    </submittedName>
</protein>
<feature type="region of interest" description="Disordered" evidence="1">
    <location>
        <begin position="66"/>
        <end position="87"/>
    </location>
</feature>
<name>A0A5C3MVV3_9AGAM</name>
<reference evidence="2 3" key="1">
    <citation type="journal article" date="2019" name="Nat. Ecol. Evol.">
        <title>Megaphylogeny resolves global patterns of mushroom evolution.</title>
        <authorList>
            <person name="Varga T."/>
            <person name="Krizsan K."/>
            <person name="Foldi C."/>
            <person name="Dima B."/>
            <person name="Sanchez-Garcia M."/>
            <person name="Sanchez-Ramirez S."/>
            <person name="Szollosi G.J."/>
            <person name="Szarkandi J.G."/>
            <person name="Papp V."/>
            <person name="Albert L."/>
            <person name="Andreopoulos W."/>
            <person name="Angelini C."/>
            <person name="Antonin V."/>
            <person name="Barry K.W."/>
            <person name="Bougher N.L."/>
            <person name="Buchanan P."/>
            <person name="Buyck B."/>
            <person name="Bense V."/>
            <person name="Catcheside P."/>
            <person name="Chovatia M."/>
            <person name="Cooper J."/>
            <person name="Damon W."/>
            <person name="Desjardin D."/>
            <person name="Finy P."/>
            <person name="Geml J."/>
            <person name="Haridas S."/>
            <person name="Hughes K."/>
            <person name="Justo A."/>
            <person name="Karasinski D."/>
            <person name="Kautmanova I."/>
            <person name="Kiss B."/>
            <person name="Kocsube S."/>
            <person name="Kotiranta H."/>
            <person name="LaButti K.M."/>
            <person name="Lechner B.E."/>
            <person name="Liimatainen K."/>
            <person name="Lipzen A."/>
            <person name="Lukacs Z."/>
            <person name="Mihaltcheva S."/>
            <person name="Morgado L.N."/>
            <person name="Niskanen T."/>
            <person name="Noordeloos M.E."/>
            <person name="Ohm R.A."/>
            <person name="Ortiz-Santana B."/>
            <person name="Ovrebo C."/>
            <person name="Racz N."/>
            <person name="Riley R."/>
            <person name="Savchenko A."/>
            <person name="Shiryaev A."/>
            <person name="Soop K."/>
            <person name="Spirin V."/>
            <person name="Szebenyi C."/>
            <person name="Tomsovsky M."/>
            <person name="Tulloss R.E."/>
            <person name="Uehling J."/>
            <person name="Grigoriev I.V."/>
            <person name="Vagvolgyi C."/>
            <person name="Papp T."/>
            <person name="Martin F.M."/>
            <person name="Miettinen O."/>
            <person name="Hibbett D.S."/>
            <person name="Nagy L.G."/>
        </authorList>
    </citation>
    <scope>NUCLEOTIDE SEQUENCE [LARGE SCALE GENOMIC DNA]</scope>
    <source>
        <strain evidence="2 3">OMC1185</strain>
    </source>
</reference>
<sequence>MHGQECKVAKVQSLKNTVESFDGIPYRNQLKEMSSRGYFVPQLTQRHTPSGNTNSCATRSETKSAASCIEAQSPEGTSSRAEPAQESVVTLDVVPGTSVSTPATTPARAVSSSVSNVATSVRTSPRTVVTRVTTSCQIHVTPWQDLSLSRILTVTTVARRVPRSGSSCLFSRPASRPVMEPVTLFRSEMTVSRMGVIELTVASPDWTRLSGRCSLKIVQKSDMSILGLPTWVIALLRSPSTAVKALSMELTRSRLSMATGSAVGIAATPTARAKKKETTRVSCMVSRSYLWGVVARLAMLGLTLRWLR</sequence>
<proteinExistence type="predicted"/>
<evidence type="ECO:0000313" key="2">
    <source>
        <dbReference type="EMBL" id="TFK49649.1"/>
    </source>
</evidence>
<dbReference type="Proteomes" id="UP000305948">
    <property type="component" value="Unassembled WGS sequence"/>
</dbReference>
<keyword evidence="3" id="KW-1185">Reference proteome</keyword>
<organism evidence="2 3">
    <name type="scientific">Heliocybe sulcata</name>
    <dbReference type="NCBI Taxonomy" id="5364"/>
    <lineage>
        <taxon>Eukaryota</taxon>
        <taxon>Fungi</taxon>
        <taxon>Dikarya</taxon>
        <taxon>Basidiomycota</taxon>
        <taxon>Agaricomycotina</taxon>
        <taxon>Agaricomycetes</taxon>
        <taxon>Gloeophyllales</taxon>
        <taxon>Gloeophyllaceae</taxon>
        <taxon>Heliocybe</taxon>
    </lineage>
</organism>
<evidence type="ECO:0000313" key="3">
    <source>
        <dbReference type="Proteomes" id="UP000305948"/>
    </source>
</evidence>
<accession>A0A5C3MVV3</accession>
<dbReference type="AlphaFoldDB" id="A0A5C3MVV3"/>